<evidence type="ECO:0000313" key="2">
    <source>
        <dbReference type="EMBL" id="NNH68006.1"/>
    </source>
</evidence>
<dbReference type="AlphaFoldDB" id="A0A7Y2RBX8"/>
<sequence>MTSIIDKLLTARESAAALDMSVPTFYRLLKDGRLPAPIRIGSHPRWPESEIQGVIETAKQQRAA</sequence>
<evidence type="ECO:0000313" key="3">
    <source>
        <dbReference type="Proteomes" id="UP000530654"/>
    </source>
</evidence>
<feature type="domain" description="Helix-turn-helix" evidence="1">
    <location>
        <begin position="8"/>
        <end position="56"/>
    </location>
</feature>
<reference evidence="2 3" key="1">
    <citation type="submission" date="2020-04" db="EMBL/GenBank/DDBJ databases">
        <title>Rhizobium bacterial biofertilizers improve the content of phenolic compounds of Lactuca sativa L. under non-saline and saline-stress conditions.</title>
        <authorList>
            <person name="Ayuso-Calles M."/>
            <person name="Garcia-Estevez I."/>
            <person name="Jimenez-Gomez A."/>
            <person name="Flores-Felix J.D."/>
            <person name="Escribano-Bailon M."/>
            <person name="Rivas R."/>
        </authorList>
    </citation>
    <scope>NUCLEOTIDE SEQUENCE [LARGE SCALE GENOMIC DNA]</scope>
    <source>
        <strain evidence="2 3">GPTR02</strain>
    </source>
</reference>
<proteinExistence type="predicted"/>
<dbReference type="EMBL" id="JABEQY010000053">
    <property type="protein sequence ID" value="NNH68006.1"/>
    <property type="molecule type" value="Genomic_DNA"/>
</dbReference>
<evidence type="ECO:0000259" key="1">
    <source>
        <dbReference type="Pfam" id="PF12728"/>
    </source>
</evidence>
<organism evidence="2 3">
    <name type="scientific">Rhizobium laguerreae</name>
    <dbReference type="NCBI Taxonomy" id="1076926"/>
    <lineage>
        <taxon>Bacteria</taxon>
        <taxon>Pseudomonadati</taxon>
        <taxon>Pseudomonadota</taxon>
        <taxon>Alphaproteobacteria</taxon>
        <taxon>Hyphomicrobiales</taxon>
        <taxon>Rhizobiaceae</taxon>
        <taxon>Rhizobium/Agrobacterium group</taxon>
        <taxon>Rhizobium</taxon>
    </lineage>
</organism>
<dbReference type="InterPro" id="IPR041657">
    <property type="entry name" value="HTH_17"/>
</dbReference>
<gene>
    <name evidence="2" type="ORF">HLI17_33010</name>
</gene>
<dbReference type="RefSeq" id="WP_028756158.1">
    <property type="nucleotide sequence ID" value="NZ_JAAXSI010000012.1"/>
</dbReference>
<protein>
    <submittedName>
        <fullName evidence="2">Helix-turn-helix domain-containing protein</fullName>
    </submittedName>
</protein>
<comment type="caution">
    <text evidence="2">The sequence shown here is derived from an EMBL/GenBank/DDBJ whole genome shotgun (WGS) entry which is preliminary data.</text>
</comment>
<dbReference type="InterPro" id="IPR010093">
    <property type="entry name" value="SinI_DNA-bd"/>
</dbReference>
<dbReference type="GO" id="GO:0003677">
    <property type="term" value="F:DNA binding"/>
    <property type="evidence" value="ECO:0007669"/>
    <property type="project" value="InterPro"/>
</dbReference>
<dbReference type="NCBIfam" id="TIGR01764">
    <property type="entry name" value="excise"/>
    <property type="match status" value="1"/>
</dbReference>
<name>A0A7Y2RBX8_9HYPH</name>
<dbReference type="Pfam" id="PF12728">
    <property type="entry name" value="HTH_17"/>
    <property type="match status" value="1"/>
</dbReference>
<dbReference type="Proteomes" id="UP000530654">
    <property type="component" value="Unassembled WGS sequence"/>
</dbReference>
<dbReference type="Gene3D" id="1.10.238.160">
    <property type="match status" value="1"/>
</dbReference>
<accession>A0A7Y2RBX8</accession>